<proteinExistence type="predicted"/>
<accession>A0A7W4VZZ9</accession>
<organism evidence="1 2">
    <name type="scientific">Nocardioides soli</name>
    <dbReference type="NCBI Taxonomy" id="1036020"/>
    <lineage>
        <taxon>Bacteria</taxon>
        <taxon>Bacillati</taxon>
        <taxon>Actinomycetota</taxon>
        <taxon>Actinomycetes</taxon>
        <taxon>Propionibacteriales</taxon>
        <taxon>Nocardioidaceae</taxon>
        <taxon>Nocardioides</taxon>
    </lineage>
</organism>
<dbReference type="EMBL" id="JACHWR010000004">
    <property type="protein sequence ID" value="MBB3044820.1"/>
    <property type="molecule type" value="Genomic_DNA"/>
</dbReference>
<comment type="caution">
    <text evidence="1">The sequence shown here is derived from an EMBL/GenBank/DDBJ whole genome shotgun (WGS) entry which is preliminary data.</text>
</comment>
<evidence type="ECO:0000313" key="1">
    <source>
        <dbReference type="EMBL" id="MBB3044820.1"/>
    </source>
</evidence>
<protein>
    <submittedName>
        <fullName evidence="1">Uncharacterized protein</fullName>
    </submittedName>
</protein>
<name>A0A7W4VZZ9_9ACTN</name>
<gene>
    <name evidence="1" type="ORF">FHU40_004673</name>
</gene>
<sequence>MSDVGSDDLARLLRWENAGGAWRVLHRTDDEIAVALLTCDGGTEMERLTSGSADVREHVGDRDVS</sequence>
<evidence type="ECO:0000313" key="2">
    <source>
        <dbReference type="Proteomes" id="UP000589626"/>
    </source>
</evidence>
<dbReference type="Proteomes" id="UP000589626">
    <property type="component" value="Unassembled WGS sequence"/>
</dbReference>
<reference evidence="1 2" key="1">
    <citation type="submission" date="2020-08" db="EMBL/GenBank/DDBJ databases">
        <title>Sequencing the genomes of 1000 actinobacteria strains.</title>
        <authorList>
            <person name="Klenk H.-P."/>
        </authorList>
    </citation>
    <scope>NUCLEOTIDE SEQUENCE [LARGE SCALE GENOMIC DNA]</scope>
    <source>
        <strain evidence="1 2">DSM 105498</strain>
    </source>
</reference>
<dbReference type="RefSeq" id="WP_183594846.1">
    <property type="nucleotide sequence ID" value="NZ_JACHWR010000004.1"/>
</dbReference>
<keyword evidence="2" id="KW-1185">Reference proteome</keyword>
<dbReference type="AlphaFoldDB" id="A0A7W4VZZ9"/>